<dbReference type="InterPro" id="IPR002938">
    <property type="entry name" value="FAD-bd"/>
</dbReference>
<dbReference type="PANTHER" id="PTHR43747:SF1">
    <property type="entry name" value="SLR1998 PROTEIN"/>
    <property type="match status" value="1"/>
</dbReference>
<dbReference type="PANTHER" id="PTHR43747">
    <property type="entry name" value="FAD-BINDING PROTEIN"/>
    <property type="match status" value="1"/>
</dbReference>
<dbReference type="InterPro" id="IPR050816">
    <property type="entry name" value="Flavin-dep_Halogenase_NPB"/>
</dbReference>
<accession>A0A918JKE6</accession>
<dbReference type="Proteomes" id="UP000631300">
    <property type="component" value="Unassembled WGS sequence"/>
</dbReference>
<dbReference type="GO" id="GO:0071949">
    <property type="term" value="F:FAD binding"/>
    <property type="evidence" value="ECO:0007669"/>
    <property type="project" value="InterPro"/>
</dbReference>
<comment type="caution">
    <text evidence="2">The sequence shown here is derived from an EMBL/GenBank/DDBJ whole genome shotgun (WGS) entry which is preliminary data.</text>
</comment>
<gene>
    <name evidence="2" type="ORF">GCM10007391_18370</name>
</gene>
<reference evidence="2" key="2">
    <citation type="submission" date="2020-09" db="EMBL/GenBank/DDBJ databases">
        <authorList>
            <person name="Sun Q."/>
            <person name="Kim S."/>
        </authorList>
    </citation>
    <scope>NUCLEOTIDE SEQUENCE</scope>
    <source>
        <strain evidence="2">KCTC 22164</strain>
    </source>
</reference>
<dbReference type="Pfam" id="PF01494">
    <property type="entry name" value="FAD_binding_3"/>
    <property type="match status" value="1"/>
</dbReference>
<sequence length="523" mass="59029">MHDVQTDIVIAGGGLAGMSLALQLHNTLPDLDIVVIEKNRFPVPDTTAKVGESTVEIGSHYLTHVLGLQAHFEQHHLQKHGLRCFFGNHIGDYSDYDELGVSELFGIPTYQIERGVLENHLHQLLIERGIQFIDGAVPADITLGNKDHRVVCRKDGEDTRYACRWVIDAAGRQALLKNKLQLHEDNGHEGNAVFFRVDKRILIDDWTENTAWQQRVNEKGTRWLSTNHLMGPGYWIWIIPLASGATSFGVVMDDKALAESGIETYEDTLAWLQKQHPTCAGELADAPLLDFKVINGYSYGCKQVFSDNGWALTGEAGVFADPFYSPGSDFIALSNTFITQLVKTDMTGGNTQLESLLFEKFYRSFYENTLSLYKHQYGGFGDRGMMSVKLVWDYTYYWGVLSLLFFTQSITDIELMRDLNPLLMRARKLNTRMQTAMQTRAQKRQVIPAKGVFLDQFLVPCLVELNTTLKATDIDVEAALARNVEIMEQLVPYLEDMLTDEPVSHVDDEEADVLGQYRHQVLA</sequence>
<proteinExistence type="predicted"/>
<reference evidence="2" key="1">
    <citation type="journal article" date="2014" name="Int. J. Syst. Evol. Microbiol.">
        <title>Complete genome sequence of Corynebacterium casei LMG S-19264T (=DSM 44701T), isolated from a smear-ripened cheese.</title>
        <authorList>
            <consortium name="US DOE Joint Genome Institute (JGI-PGF)"/>
            <person name="Walter F."/>
            <person name="Albersmeier A."/>
            <person name="Kalinowski J."/>
            <person name="Ruckert C."/>
        </authorList>
    </citation>
    <scope>NUCLEOTIDE SEQUENCE</scope>
    <source>
        <strain evidence="2">KCTC 22164</strain>
    </source>
</reference>
<name>A0A918JKE6_9ALTE</name>
<organism evidence="2 3">
    <name type="scientific">Alteromonas halophila</name>
    <dbReference type="NCBI Taxonomy" id="516698"/>
    <lineage>
        <taxon>Bacteria</taxon>
        <taxon>Pseudomonadati</taxon>
        <taxon>Pseudomonadota</taxon>
        <taxon>Gammaproteobacteria</taxon>
        <taxon>Alteromonadales</taxon>
        <taxon>Alteromonadaceae</taxon>
        <taxon>Alteromonas/Salinimonas group</taxon>
        <taxon>Alteromonas</taxon>
    </lineage>
</organism>
<evidence type="ECO:0000313" key="2">
    <source>
        <dbReference type="EMBL" id="GGW84907.1"/>
    </source>
</evidence>
<protein>
    <submittedName>
        <fullName evidence="2">Halogenase</fullName>
    </submittedName>
</protein>
<dbReference type="SUPFAM" id="SSF51905">
    <property type="entry name" value="FAD/NAD(P)-binding domain"/>
    <property type="match status" value="1"/>
</dbReference>
<keyword evidence="3" id="KW-1185">Reference proteome</keyword>
<dbReference type="Gene3D" id="3.50.50.60">
    <property type="entry name" value="FAD/NAD(P)-binding domain"/>
    <property type="match status" value="1"/>
</dbReference>
<dbReference type="RefSeq" id="WP_189405616.1">
    <property type="nucleotide sequence ID" value="NZ_BMXP01000003.1"/>
</dbReference>
<dbReference type="InterPro" id="IPR036188">
    <property type="entry name" value="FAD/NAD-bd_sf"/>
</dbReference>
<dbReference type="AlphaFoldDB" id="A0A918JKE6"/>
<feature type="domain" description="FAD-binding" evidence="1">
    <location>
        <begin position="6"/>
        <end position="228"/>
    </location>
</feature>
<evidence type="ECO:0000313" key="3">
    <source>
        <dbReference type="Proteomes" id="UP000631300"/>
    </source>
</evidence>
<evidence type="ECO:0000259" key="1">
    <source>
        <dbReference type="Pfam" id="PF01494"/>
    </source>
</evidence>
<dbReference type="EMBL" id="BMXP01000003">
    <property type="protein sequence ID" value="GGW84907.1"/>
    <property type="molecule type" value="Genomic_DNA"/>
</dbReference>